<reference evidence="1 2" key="1">
    <citation type="submission" date="2024-07" db="EMBL/GenBank/DDBJ databases">
        <title>Section-level genome sequencing and comparative genomics of Aspergillus sections Usti and Cavernicolus.</title>
        <authorList>
            <consortium name="Lawrence Berkeley National Laboratory"/>
            <person name="Nybo J.L."/>
            <person name="Vesth T.C."/>
            <person name="Theobald S."/>
            <person name="Frisvad J.C."/>
            <person name="Larsen T.O."/>
            <person name="Kjaerboelling I."/>
            <person name="Rothschild-Mancinelli K."/>
            <person name="Lyhne E.K."/>
            <person name="Kogle M.E."/>
            <person name="Barry K."/>
            <person name="Clum A."/>
            <person name="Na H."/>
            <person name="Ledsgaard L."/>
            <person name="Lin J."/>
            <person name="Lipzen A."/>
            <person name="Kuo A."/>
            <person name="Riley R."/>
            <person name="Mondo S."/>
            <person name="Labutti K."/>
            <person name="Haridas S."/>
            <person name="Pangalinan J."/>
            <person name="Salamov A.A."/>
            <person name="Simmons B.A."/>
            <person name="Magnuson J.K."/>
            <person name="Chen J."/>
            <person name="Drula E."/>
            <person name="Henrissat B."/>
            <person name="Wiebenga A."/>
            <person name="Lubbers R.J."/>
            <person name="Gomes A.C."/>
            <person name="Macurrencykelacurrency M.R."/>
            <person name="Stajich J."/>
            <person name="Grigoriev I.V."/>
            <person name="Mortensen U.H."/>
            <person name="De Vries R.P."/>
            <person name="Baker S.E."/>
            <person name="Andersen M.R."/>
        </authorList>
    </citation>
    <scope>NUCLEOTIDE SEQUENCE [LARGE SCALE GENOMIC DNA]</scope>
    <source>
        <strain evidence="1 2">CBS 449.75</strain>
    </source>
</reference>
<evidence type="ECO:0000313" key="2">
    <source>
        <dbReference type="Proteomes" id="UP001610432"/>
    </source>
</evidence>
<feature type="non-terminal residue" evidence="1">
    <location>
        <position position="56"/>
    </location>
</feature>
<name>A0ABR4L734_9EURO</name>
<comment type="caution">
    <text evidence="1">The sequence shown here is derived from an EMBL/GenBank/DDBJ whole genome shotgun (WGS) entry which is preliminary data.</text>
</comment>
<keyword evidence="2" id="KW-1185">Reference proteome</keyword>
<proteinExistence type="predicted"/>
<protein>
    <submittedName>
        <fullName evidence="1">Uncharacterized protein</fullName>
    </submittedName>
</protein>
<dbReference type="RefSeq" id="XP_070880535.1">
    <property type="nucleotide sequence ID" value="XM_071030631.1"/>
</dbReference>
<gene>
    <name evidence="1" type="ORF">BJX67DRAFT_368414</name>
</gene>
<dbReference type="GeneID" id="98145703"/>
<dbReference type="EMBL" id="JBFXLQ010000092">
    <property type="protein sequence ID" value="KAL2859979.1"/>
    <property type="molecule type" value="Genomic_DNA"/>
</dbReference>
<sequence>MDLELIIGAPDPGFFTGQGIKKGTALRFIHDIPKWFALQGNERPSEIAGAFSDDVL</sequence>
<dbReference type="Proteomes" id="UP001610432">
    <property type="component" value="Unassembled WGS sequence"/>
</dbReference>
<organism evidence="1 2">
    <name type="scientific">Aspergillus lucknowensis</name>
    <dbReference type="NCBI Taxonomy" id="176173"/>
    <lineage>
        <taxon>Eukaryota</taxon>
        <taxon>Fungi</taxon>
        <taxon>Dikarya</taxon>
        <taxon>Ascomycota</taxon>
        <taxon>Pezizomycotina</taxon>
        <taxon>Eurotiomycetes</taxon>
        <taxon>Eurotiomycetidae</taxon>
        <taxon>Eurotiales</taxon>
        <taxon>Aspergillaceae</taxon>
        <taxon>Aspergillus</taxon>
        <taxon>Aspergillus subgen. Nidulantes</taxon>
    </lineage>
</organism>
<accession>A0ABR4L734</accession>
<evidence type="ECO:0000313" key="1">
    <source>
        <dbReference type="EMBL" id="KAL2859979.1"/>
    </source>
</evidence>